<accession>A0A0F5PZ08</accession>
<evidence type="ECO:0000259" key="1">
    <source>
        <dbReference type="Pfam" id="PF01609"/>
    </source>
</evidence>
<protein>
    <submittedName>
        <fullName evidence="2 3">Transposase</fullName>
    </submittedName>
</protein>
<dbReference type="Pfam" id="PF01609">
    <property type="entry name" value="DDE_Tnp_1"/>
    <property type="match status" value="1"/>
</dbReference>
<organism evidence="3 6">
    <name type="scientific">Devosia psychrophila</name>
    <dbReference type="NCBI Taxonomy" id="728005"/>
    <lineage>
        <taxon>Bacteria</taxon>
        <taxon>Pseudomonadati</taxon>
        <taxon>Pseudomonadota</taxon>
        <taxon>Alphaproteobacteria</taxon>
        <taxon>Hyphomicrobiales</taxon>
        <taxon>Devosiaceae</taxon>
        <taxon>Devosia</taxon>
    </lineage>
</organism>
<name>A0A0F5PZ08_9HYPH</name>
<dbReference type="GO" id="GO:0006313">
    <property type="term" value="P:DNA transposition"/>
    <property type="evidence" value="ECO:0007669"/>
    <property type="project" value="InterPro"/>
</dbReference>
<keyword evidence="5" id="KW-1185">Reference proteome</keyword>
<feature type="domain" description="Transposase IS4-like" evidence="1">
    <location>
        <begin position="3"/>
        <end position="120"/>
    </location>
</feature>
<dbReference type="Proteomes" id="UP000033519">
    <property type="component" value="Unassembled WGS sequence"/>
</dbReference>
<evidence type="ECO:0000313" key="5">
    <source>
        <dbReference type="Proteomes" id="UP000033519"/>
    </source>
</evidence>
<dbReference type="InterPro" id="IPR002559">
    <property type="entry name" value="Transposase_11"/>
</dbReference>
<evidence type="ECO:0000313" key="4">
    <source>
        <dbReference type="EMBL" id="SFD44586.1"/>
    </source>
</evidence>
<dbReference type="OrthoDB" id="9774608at2"/>
<gene>
    <name evidence="3" type="ORF">SAMN04488059_1631</name>
    <name evidence="4" type="ORF">SAMN04488059_1638</name>
    <name evidence="2" type="ORF">WH91_10700</name>
</gene>
<dbReference type="EMBL" id="LAPV01000117">
    <property type="protein sequence ID" value="KKC33039.1"/>
    <property type="molecule type" value="Genomic_DNA"/>
</dbReference>
<dbReference type="EMBL" id="FOMB01000063">
    <property type="protein sequence ID" value="SFD44430.1"/>
    <property type="molecule type" value="Genomic_DNA"/>
</dbReference>
<dbReference type="RefSeq" id="WP_046171006.1">
    <property type="nucleotide sequence ID" value="NZ_FOMB01000063.1"/>
</dbReference>
<proteinExistence type="predicted"/>
<dbReference type="GO" id="GO:0004803">
    <property type="term" value="F:transposase activity"/>
    <property type="evidence" value="ECO:0007669"/>
    <property type="project" value="InterPro"/>
</dbReference>
<evidence type="ECO:0000313" key="2">
    <source>
        <dbReference type="EMBL" id="KKC33039.1"/>
    </source>
</evidence>
<feature type="non-terminal residue" evidence="3">
    <location>
        <position position="1"/>
    </location>
</feature>
<dbReference type="Proteomes" id="UP000182258">
    <property type="component" value="Unassembled WGS sequence"/>
</dbReference>
<evidence type="ECO:0000313" key="3">
    <source>
        <dbReference type="EMBL" id="SFD44430.1"/>
    </source>
</evidence>
<reference evidence="2 5" key="1">
    <citation type="submission" date="2015-03" db="EMBL/GenBank/DDBJ databases">
        <authorList>
            <person name="Lepp D."/>
            <person name="Hassan Y.I."/>
            <person name="Li X.-Z."/>
            <person name="Zhou T."/>
        </authorList>
    </citation>
    <scope>NUCLEOTIDE SEQUENCE [LARGE SCALE GENOMIC DNA]</scope>
    <source>
        <strain evidence="2 5">Cr7-05</strain>
    </source>
</reference>
<evidence type="ECO:0000313" key="6">
    <source>
        <dbReference type="Proteomes" id="UP000182258"/>
    </source>
</evidence>
<reference evidence="3 6" key="2">
    <citation type="submission" date="2016-10" db="EMBL/GenBank/DDBJ databases">
        <authorList>
            <person name="de Groot N.N."/>
        </authorList>
    </citation>
    <scope>NUCLEOTIDE SEQUENCE [LARGE SCALE GENOMIC DNA]</scope>
    <source>
        <strain evidence="3 6">CGMCC 1.10210</strain>
    </source>
</reference>
<dbReference type="GO" id="GO:0003677">
    <property type="term" value="F:DNA binding"/>
    <property type="evidence" value="ECO:0007669"/>
    <property type="project" value="InterPro"/>
</dbReference>
<dbReference type="AlphaFoldDB" id="A0A0F5PZ08"/>
<dbReference type="EMBL" id="FOMB01000063">
    <property type="protein sequence ID" value="SFD44586.1"/>
    <property type="molecule type" value="Genomic_DNA"/>
</dbReference>
<dbReference type="PATRIC" id="fig|728005.3.peg.264"/>
<sequence>VEEIAVTPANINDGKAGPDTLPDNPGEVFADSAYCGNHFGDAVRAKGGTPRIVATGMWGKDEAETLARLDAWNQPIHRIRGRIEKIFGTWKRSYGLRRMRWRGLAKAGVQIRITAIAYNMKRSLNIIAMAG</sequence>